<dbReference type="GeneID" id="64704968"/>
<feature type="region of interest" description="Disordered" evidence="1">
    <location>
        <begin position="216"/>
        <end position="245"/>
    </location>
</feature>
<comment type="caution">
    <text evidence="2">The sequence shown here is derived from an EMBL/GenBank/DDBJ whole genome shotgun (WGS) entry which is preliminary data.</text>
</comment>
<feature type="region of interest" description="Disordered" evidence="1">
    <location>
        <begin position="360"/>
        <end position="383"/>
    </location>
</feature>
<organism evidence="2 3">
    <name type="scientific">Suillus discolor</name>
    <dbReference type="NCBI Taxonomy" id="1912936"/>
    <lineage>
        <taxon>Eukaryota</taxon>
        <taxon>Fungi</taxon>
        <taxon>Dikarya</taxon>
        <taxon>Basidiomycota</taxon>
        <taxon>Agaricomycotina</taxon>
        <taxon>Agaricomycetes</taxon>
        <taxon>Agaricomycetidae</taxon>
        <taxon>Boletales</taxon>
        <taxon>Suillineae</taxon>
        <taxon>Suillaceae</taxon>
        <taxon>Suillus</taxon>
    </lineage>
</organism>
<dbReference type="AlphaFoldDB" id="A0A9P7JL38"/>
<dbReference type="RefSeq" id="XP_041284783.1">
    <property type="nucleotide sequence ID" value="XM_041442709.1"/>
</dbReference>
<keyword evidence="3" id="KW-1185">Reference proteome</keyword>
<gene>
    <name evidence="2" type="ORF">F5147DRAFT_781850</name>
</gene>
<evidence type="ECO:0000313" key="2">
    <source>
        <dbReference type="EMBL" id="KAG2085891.1"/>
    </source>
</evidence>
<dbReference type="EMBL" id="JABBWM010000157">
    <property type="protein sequence ID" value="KAG2085891.1"/>
    <property type="molecule type" value="Genomic_DNA"/>
</dbReference>
<protein>
    <submittedName>
        <fullName evidence="2">Uncharacterized protein</fullName>
    </submittedName>
</protein>
<evidence type="ECO:0000313" key="3">
    <source>
        <dbReference type="Proteomes" id="UP000823399"/>
    </source>
</evidence>
<evidence type="ECO:0000256" key="1">
    <source>
        <dbReference type="SAM" id="MobiDB-lite"/>
    </source>
</evidence>
<sequence>MTIPPEAANEALNVTLTFVQLLMKRCIEVKKDDPEALRLSDEIAKRVAKDLKLYGGNATSFSPQLLSFAAVIRQHSRGGTFESVPNWTSVIDDDPRIKSHLRFQKTVHYRQPSADVPAIATLTAISTAVPTTMTLIVPPLTPSALPRVLSHMESDLLSKLVVEPKLSLRRARKNPPVLRHFPAGPLARFHHLYGTAFMRKPENAVLQVSNSKKWKAEDEDRDEATAVAKAKLPSPSEEPAKKRKKLISNVQKGPTGTILVKTKGLPVTTDQDILLVNKKDFRDTATRPAEWGSDSHIATPRQHSVHYHPRQCDKCTKLNMPCVVLPDKKFGYTCLACANCDSMKIACAIDGVGVRQRLQGKSAKASSNPAKYPRTTKSAPCPLPEQNIIEHKEAEKKPMDILPGQMQMHLEHRQSPAPTSSLESEPTPRYILQSIQDLSRRLDLLATNERVDRLEARAGLVETNLLKLLNELEERFNASNARQQSMASLA</sequence>
<dbReference type="OrthoDB" id="2645888at2759"/>
<dbReference type="Proteomes" id="UP000823399">
    <property type="component" value="Unassembled WGS sequence"/>
</dbReference>
<name>A0A9P7JL38_9AGAM</name>
<proteinExistence type="predicted"/>
<reference evidence="2" key="1">
    <citation type="journal article" date="2020" name="New Phytol.">
        <title>Comparative genomics reveals dynamic genome evolution in host specialist ectomycorrhizal fungi.</title>
        <authorList>
            <person name="Lofgren L.A."/>
            <person name="Nguyen N.H."/>
            <person name="Vilgalys R."/>
            <person name="Ruytinx J."/>
            <person name="Liao H.L."/>
            <person name="Branco S."/>
            <person name="Kuo A."/>
            <person name="LaButti K."/>
            <person name="Lipzen A."/>
            <person name="Andreopoulos W."/>
            <person name="Pangilinan J."/>
            <person name="Riley R."/>
            <person name="Hundley H."/>
            <person name="Na H."/>
            <person name="Barry K."/>
            <person name="Grigoriev I.V."/>
            <person name="Stajich J.E."/>
            <person name="Kennedy P.G."/>
        </authorList>
    </citation>
    <scope>NUCLEOTIDE SEQUENCE</scope>
    <source>
        <strain evidence="2">FC423</strain>
    </source>
</reference>
<accession>A0A9P7JL38</accession>